<accession>A0A0E9VUL1</accession>
<name>A0A0E9VUL1_ANGAN</name>
<sequence>MSVCKLATQVGFAQVFFVSRIVNKEKMTIFMTDKNINC</sequence>
<dbReference type="EMBL" id="GBXM01026738">
    <property type="protein sequence ID" value="JAH81839.1"/>
    <property type="molecule type" value="Transcribed_RNA"/>
</dbReference>
<reference evidence="1" key="1">
    <citation type="submission" date="2014-11" db="EMBL/GenBank/DDBJ databases">
        <authorList>
            <person name="Amaro Gonzalez C."/>
        </authorList>
    </citation>
    <scope>NUCLEOTIDE SEQUENCE</scope>
</reference>
<reference evidence="1" key="2">
    <citation type="journal article" date="2015" name="Fish Shellfish Immunol.">
        <title>Early steps in the European eel (Anguilla anguilla)-Vibrio vulnificus interaction in the gills: Role of the RtxA13 toxin.</title>
        <authorList>
            <person name="Callol A."/>
            <person name="Pajuelo D."/>
            <person name="Ebbesson L."/>
            <person name="Teles M."/>
            <person name="MacKenzie S."/>
            <person name="Amaro C."/>
        </authorList>
    </citation>
    <scope>NUCLEOTIDE SEQUENCE</scope>
</reference>
<proteinExistence type="predicted"/>
<protein>
    <submittedName>
        <fullName evidence="1">Uncharacterized protein</fullName>
    </submittedName>
</protein>
<evidence type="ECO:0000313" key="1">
    <source>
        <dbReference type="EMBL" id="JAH81839.1"/>
    </source>
</evidence>
<dbReference type="AlphaFoldDB" id="A0A0E9VUL1"/>
<organism evidence="1">
    <name type="scientific">Anguilla anguilla</name>
    <name type="common">European freshwater eel</name>
    <name type="synonym">Muraena anguilla</name>
    <dbReference type="NCBI Taxonomy" id="7936"/>
    <lineage>
        <taxon>Eukaryota</taxon>
        <taxon>Metazoa</taxon>
        <taxon>Chordata</taxon>
        <taxon>Craniata</taxon>
        <taxon>Vertebrata</taxon>
        <taxon>Euteleostomi</taxon>
        <taxon>Actinopterygii</taxon>
        <taxon>Neopterygii</taxon>
        <taxon>Teleostei</taxon>
        <taxon>Anguilliformes</taxon>
        <taxon>Anguillidae</taxon>
        <taxon>Anguilla</taxon>
    </lineage>
</organism>